<feature type="domain" description="Amine oxidase" evidence="6">
    <location>
        <begin position="38"/>
        <end position="68"/>
    </location>
</feature>
<dbReference type="Pfam" id="PF00400">
    <property type="entry name" value="WD40"/>
    <property type="match status" value="5"/>
</dbReference>
<dbReference type="PROSITE" id="PS50294">
    <property type="entry name" value="WD_REPEATS_REGION"/>
    <property type="match status" value="5"/>
</dbReference>
<evidence type="ECO:0000256" key="5">
    <source>
        <dbReference type="SAM" id="Phobius"/>
    </source>
</evidence>
<accession>M4DC94</accession>
<proteinExistence type="inferred from homology"/>
<dbReference type="InParanoid" id="M4DC94"/>
<feature type="repeat" description="WD" evidence="4">
    <location>
        <begin position="594"/>
        <end position="633"/>
    </location>
</feature>
<dbReference type="eggNOG" id="KOG0645">
    <property type="taxonomic scope" value="Eukaryota"/>
</dbReference>
<keyword evidence="5" id="KW-1133">Transmembrane helix</keyword>
<comment type="function">
    <text evidence="3">Essential component of the cytosolic iron-sulfur (Fe/S) protein assembly machinery. Required for the maturation of extramitochondrial Fe/S proteins.</text>
</comment>
<reference evidence="7" key="3">
    <citation type="submission" date="2023-03" db="UniProtKB">
        <authorList>
            <consortium name="EnsemblPlants"/>
        </authorList>
    </citation>
    <scope>IDENTIFICATION</scope>
    <source>
        <strain evidence="7">cv. Chiifu-401-42</strain>
    </source>
</reference>
<dbReference type="InterPro" id="IPR015943">
    <property type="entry name" value="WD40/YVTN_repeat-like_dom_sf"/>
</dbReference>
<evidence type="ECO:0000256" key="3">
    <source>
        <dbReference type="HAMAP-Rule" id="MF_03037"/>
    </source>
</evidence>
<dbReference type="InterPro" id="IPR019775">
    <property type="entry name" value="WD40_repeat_CS"/>
</dbReference>
<dbReference type="InterPro" id="IPR012340">
    <property type="entry name" value="NA-bd_OB-fold"/>
</dbReference>
<dbReference type="EnsemblPlants" id="Bra014107.1">
    <property type="protein sequence ID" value="Bra014107.1-P"/>
    <property type="gene ID" value="Bra014107"/>
</dbReference>
<dbReference type="SUPFAM" id="SSF50978">
    <property type="entry name" value="WD40 repeat-like"/>
    <property type="match status" value="1"/>
</dbReference>
<dbReference type="InterPro" id="IPR002937">
    <property type="entry name" value="Amino_oxidase"/>
</dbReference>
<dbReference type="HOGENOM" id="CLU_432366_0_0_1"/>
<reference evidence="7 8" key="2">
    <citation type="journal article" date="2018" name="Hortic Res">
        <title>Improved Brassica rapa reference genome by single-molecule sequencing and chromosome conformation capture technologies.</title>
        <authorList>
            <person name="Zhang L."/>
            <person name="Cai X."/>
            <person name="Wu J."/>
            <person name="Liu M."/>
            <person name="Grob S."/>
            <person name="Cheng F."/>
            <person name="Liang J."/>
            <person name="Cai C."/>
            <person name="Liu Z."/>
            <person name="Liu B."/>
            <person name="Wang F."/>
            <person name="Li S."/>
            <person name="Liu F."/>
            <person name="Li X."/>
            <person name="Cheng L."/>
            <person name="Yang W."/>
            <person name="Li M.H."/>
            <person name="Grossniklaus U."/>
            <person name="Zheng H."/>
            <person name="Wang X."/>
        </authorList>
    </citation>
    <scope>NUCLEOTIDE SEQUENCE [LARGE SCALE GENOMIC DNA]</scope>
    <source>
        <strain evidence="7 8">cv. Chiifu-401-42</strain>
    </source>
</reference>
<dbReference type="eggNOG" id="KOG0029">
    <property type="taxonomic scope" value="Eukaryota"/>
</dbReference>
<dbReference type="STRING" id="51351.M4DC94"/>
<dbReference type="Pfam" id="PF01593">
    <property type="entry name" value="Amino_oxidase"/>
    <property type="match status" value="1"/>
</dbReference>
<evidence type="ECO:0000313" key="8">
    <source>
        <dbReference type="Proteomes" id="UP000011750"/>
    </source>
</evidence>
<dbReference type="PROSITE" id="PS00678">
    <property type="entry name" value="WD_REPEATS_1"/>
    <property type="match status" value="1"/>
</dbReference>
<dbReference type="Gramene" id="Bra014107.1">
    <property type="protein sequence ID" value="Bra014107.1-P"/>
    <property type="gene ID" value="Bra014107"/>
</dbReference>
<dbReference type="GO" id="GO:0016226">
    <property type="term" value="P:iron-sulfur cluster assembly"/>
    <property type="evidence" value="ECO:0000318"/>
    <property type="project" value="GO_Central"/>
</dbReference>
<dbReference type="Gene3D" id="2.40.50.140">
    <property type="entry name" value="Nucleic acid-binding proteins"/>
    <property type="match status" value="1"/>
</dbReference>
<dbReference type="PRINTS" id="PR00320">
    <property type="entry name" value="GPROTEINBRPT"/>
</dbReference>
<dbReference type="Proteomes" id="UP000011750">
    <property type="component" value="Chromosome A08"/>
</dbReference>
<feature type="repeat" description="WD" evidence="4">
    <location>
        <begin position="268"/>
        <end position="302"/>
    </location>
</feature>
<reference evidence="7 8" key="1">
    <citation type="journal article" date="2011" name="Nat. Genet.">
        <title>The genome of the mesopolyploid crop species Brassica rapa.</title>
        <authorList>
            <consortium name="Brassica rapa Genome Sequencing Project Consortium"/>
            <person name="Wang X."/>
            <person name="Wang H."/>
            <person name="Wang J."/>
            <person name="Sun R."/>
            <person name="Wu J."/>
            <person name="Liu S."/>
            <person name="Bai Y."/>
            <person name="Mun J.H."/>
            <person name="Bancroft I."/>
            <person name="Cheng F."/>
            <person name="Huang S."/>
            <person name="Li X."/>
            <person name="Hua W."/>
            <person name="Wang J."/>
            <person name="Wang X."/>
            <person name="Freeling M."/>
            <person name="Pires J.C."/>
            <person name="Paterson A.H."/>
            <person name="Chalhoub B."/>
            <person name="Wang B."/>
            <person name="Hayward A."/>
            <person name="Sharpe A.G."/>
            <person name="Park B.S."/>
            <person name="Weisshaar B."/>
            <person name="Liu B."/>
            <person name="Li B."/>
            <person name="Liu B."/>
            <person name="Tong C."/>
            <person name="Song C."/>
            <person name="Duran C."/>
            <person name="Peng C."/>
            <person name="Geng C."/>
            <person name="Koh C."/>
            <person name="Lin C."/>
            <person name="Edwards D."/>
            <person name="Mu D."/>
            <person name="Shen D."/>
            <person name="Soumpourou E."/>
            <person name="Li F."/>
            <person name="Fraser F."/>
            <person name="Conant G."/>
            <person name="Lassalle G."/>
            <person name="King G.J."/>
            <person name="Bonnema G."/>
            <person name="Tang H."/>
            <person name="Wang H."/>
            <person name="Belcram H."/>
            <person name="Zhou H."/>
            <person name="Hirakawa H."/>
            <person name="Abe H."/>
            <person name="Guo H."/>
            <person name="Wang H."/>
            <person name="Jin H."/>
            <person name="Parkin I.A."/>
            <person name="Batley J."/>
            <person name="Kim J.S."/>
            <person name="Just J."/>
            <person name="Li J."/>
            <person name="Xu J."/>
            <person name="Deng J."/>
            <person name="Kim J.A."/>
            <person name="Li J."/>
            <person name="Yu J."/>
            <person name="Meng J."/>
            <person name="Wang J."/>
            <person name="Min J."/>
            <person name="Poulain J."/>
            <person name="Wang J."/>
            <person name="Hatakeyama K."/>
            <person name="Wu K."/>
            <person name="Wang L."/>
            <person name="Fang L."/>
            <person name="Trick M."/>
            <person name="Links M.G."/>
            <person name="Zhao M."/>
            <person name="Jin M."/>
            <person name="Ramchiary N."/>
            <person name="Drou N."/>
            <person name="Berkman P.J."/>
            <person name="Cai Q."/>
            <person name="Huang Q."/>
            <person name="Li R."/>
            <person name="Tabata S."/>
            <person name="Cheng S."/>
            <person name="Zhang S."/>
            <person name="Zhang S."/>
            <person name="Huang S."/>
            <person name="Sato S."/>
            <person name="Sun S."/>
            <person name="Kwon S.J."/>
            <person name="Choi S.R."/>
            <person name="Lee T.H."/>
            <person name="Fan W."/>
            <person name="Zhao X."/>
            <person name="Tan X."/>
            <person name="Xu X."/>
            <person name="Wang Y."/>
            <person name="Qiu Y."/>
            <person name="Yin Y."/>
            <person name="Li Y."/>
            <person name="Du Y."/>
            <person name="Liao Y."/>
            <person name="Lim Y."/>
            <person name="Narusaka Y."/>
            <person name="Wang Y."/>
            <person name="Wang Z."/>
            <person name="Li Z."/>
            <person name="Wang Z."/>
            <person name="Xiong Z."/>
            <person name="Zhang Z."/>
        </authorList>
    </citation>
    <scope>NUCLEOTIDE SEQUENCE [LARGE SCALE GENOMIC DNA]</scope>
    <source>
        <strain evidence="7 8">cv. Chiifu-401-42</strain>
    </source>
</reference>
<keyword evidence="5" id="KW-0812">Transmembrane</keyword>
<dbReference type="GO" id="GO:0016491">
    <property type="term" value="F:oxidoreductase activity"/>
    <property type="evidence" value="ECO:0007669"/>
    <property type="project" value="InterPro"/>
</dbReference>
<feature type="transmembrane region" description="Helical" evidence="5">
    <location>
        <begin position="488"/>
        <end position="512"/>
    </location>
</feature>
<dbReference type="InterPro" id="IPR036188">
    <property type="entry name" value="FAD/NAD-bd_sf"/>
</dbReference>
<dbReference type="SUPFAM" id="SSF51905">
    <property type="entry name" value="FAD/NAD(P)-binding domain"/>
    <property type="match status" value="1"/>
</dbReference>
<keyword evidence="5" id="KW-0472">Membrane</keyword>
<dbReference type="Gene3D" id="2.130.10.10">
    <property type="entry name" value="YVTN repeat-like/Quinoprotein amine dehydrogenase"/>
    <property type="match status" value="2"/>
</dbReference>
<dbReference type="PANTHER" id="PTHR19920">
    <property type="entry name" value="WD40 PROTEIN CIAO1"/>
    <property type="match status" value="1"/>
</dbReference>
<dbReference type="SMART" id="SM00320">
    <property type="entry name" value="WD40"/>
    <property type="match status" value="5"/>
</dbReference>
<dbReference type="GO" id="GO:0097361">
    <property type="term" value="C:cytosolic [4Fe-4S] assembly targeting complex"/>
    <property type="evidence" value="ECO:0000318"/>
    <property type="project" value="GO_Central"/>
</dbReference>
<evidence type="ECO:0000256" key="4">
    <source>
        <dbReference type="PROSITE-ProRule" id="PRU00221"/>
    </source>
</evidence>
<keyword evidence="2" id="KW-0677">Repeat</keyword>
<organism evidence="7 8">
    <name type="scientific">Brassica campestris</name>
    <name type="common">Field mustard</name>
    <dbReference type="NCBI Taxonomy" id="3711"/>
    <lineage>
        <taxon>Eukaryota</taxon>
        <taxon>Viridiplantae</taxon>
        <taxon>Streptophyta</taxon>
        <taxon>Embryophyta</taxon>
        <taxon>Tracheophyta</taxon>
        <taxon>Spermatophyta</taxon>
        <taxon>Magnoliopsida</taxon>
        <taxon>eudicotyledons</taxon>
        <taxon>Gunneridae</taxon>
        <taxon>Pentapetalae</taxon>
        <taxon>rosids</taxon>
        <taxon>malvids</taxon>
        <taxon>Brassicales</taxon>
        <taxon>Brassicaceae</taxon>
        <taxon>Brassiceae</taxon>
        <taxon>Brassica</taxon>
    </lineage>
</organism>
<dbReference type="AlphaFoldDB" id="M4DC94"/>
<keyword evidence="8" id="KW-1185">Reference proteome</keyword>
<dbReference type="PROSITE" id="PS50082">
    <property type="entry name" value="WD_REPEATS_2"/>
    <property type="match status" value="5"/>
</dbReference>
<dbReference type="InterPro" id="IPR028608">
    <property type="entry name" value="CIAO1/Cia1"/>
</dbReference>
<evidence type="ECO:0000256" key="2">
    <source>
        <dbReference type="ARBA" id="ARBA00022737"/>
    </source>
</evidence>
<dbReference type="Gene3D" id="3.50.50.60">
    <property type="entry name" value="FAD/NAD(P)-binding domain"/>
    <property type="match status" value="1"/>
</dbReference>
<feature type="repeat" description="WD" evidence="4">
    <location>
        <begin position="435"/>
        <end position="467"/>
    </location>
</feature>
<evidence type="ECO:0000259" key="6">
    <source>
        <dbReference type="Pfam" id="PF01593"/>
    </source>
</evidence>
<keyword evidence="1 4" id="KW-0853">WD repeat</keyword>
<dbReference type="OMA" id="GANEYDC"/>
<evidence type="ECO:0000313" key="7">
    <source>
        <dbReference type="EnsemblPlants" id="Bra014107.1-P"/>
    </source>
</evidence>
<comment type="similarity">
    <text evidence="3">Belongs to the WD repeat CIA1 family.</text>
</comment>
<dbReference type="CDD" id="cd00200">
    <property type="entry name" value="WD40"/>
    <property type="match status" value="1"/>
</dbReference>
<feature type="repeat" description="WD" evidence="4">
    <location>
        <begin position="317"/>
        <end position="349"/>
    </location>
</feature>
<sequence length="633" mass="69980">MDKKISFTDDLPDGTISALLQKQDNVVQSSGIVIGSGISGLAAARNLYEASTNVTVLKSSDRIGGRSTLITPLVVLLHGVSNDNPLAPIIRRLGVTLYQTSGEHSILFDHDLESKKLDRSAASLRRNQCVNHNVTNVVKYRVELLVDDGKNYAIFLVFDKEMLKLAKQDAAALLLDEVNGGVGKKLKAELGGKDLDFHIRVTPYNFSPDHRTFTISAISDSFNTEGNVGKHPLPASVSNTSTIDVKEGGAYTPMDLMEKLELVELPKLEGHTDRVWNVFWNPVSTLPILASCSGNNTVRIWEHNSLSHSWSCKTVLEETHTRTVRSCAWSPSGKLLATASFDGTTAIWQNFGDEFECISNLEGHENKVKIVSWNVAGSYLATCSRDKSVWIWEVLGGANEYDCAAVLNGPTQDVKMVQWHPTMNVLFSCSFDNTINGHSSTVWAISFNAAGDKTVTCSDDLTLKIWETDIAMMHSGEAYAYCYISVQLVLICLEFAGIIFVHSLVIMIVPYIQLTGQGTTLLRVEQAMMLYDCLWTATMTVKKTSPKNLLQKPKSFFFISVWALATSFHIYTSNVVCMCNQADRPSYILLLKKENAHDMDVNSVQWSPGEENRLLASASDDGMVKIWQLATKQ</sequence>
<dbReference type="InterPro" id="IPR001680">
    <property type="entry name" value="WD40_rpt"/>
</dbReference>
<protein>
    <recommendedName>
        <fullName evidence="3">Probable cytosolic iron-sulfur protein assembly protein CIAO1 homolog</fullName>
    </recommendedName>
</protein>
<feature type="transmembrane region" description="Helical" evidence="5">
    <location>
        <begin position="555"/>
        <end position="572"/>
    </location>
</feature>
<dbReference type="PANTHER" id="PTHR19920:SF2">
    <property type="entry name" value="CYTOSOLIC IRON-SULFUR PROTEIN ASSEMBLY PROTEIN CIAO1 HOMOLOG-RELATED"/>
    <property type="match status" value="1"/>
</dbReference>
<evidence type="ECO:0000256" key="1">
    <source>
        <dbReference type="ARBA" id="ARBA00022574"/>
    </source>
</evidence>
<feature type="repeat" description="WD" evidence="4">
    <location>
        <begin position="361"/>
        <end position="394"/>
    </location>
</feature>
<name>M4DC94_BRACM</name>
<dbReference type="InterPro" id="IPR036322">
    <property type="entry name" value="WD40_repeat_dom_sf"/>
</dbReference>
<dbReference type="InterPro" id="IPR020472">
    <property type="entry name" value="WD40_PAC1"/>
</dbReference>
<dbReference type="HAMAP" id="MF_03037">
    <property type="entry name" value="ciao1"/>
    <property type="match status" value="1"/>
</dbReference>